<name>A0AAV5FBN6_ELECO</name>
<protein>
    <recommendedName>
        <fullName evidence="1">MATH domain-containing protein</fullName>
    </recommendedName>
</protein>
<dbReference type="GO" id="GO:0016567">
    <property type="term" value="P:protein ubiquitination"/>
    <property type="evidence" value="ECO:0007669"/>
    <property type="project" value="InterPro"/>
</dbReference>
<dbReference type="SUPFAM" id="SSF49599">
    <property type="entry name" value="TRAF domain-like"/>
    <property type="match status" value="1"/>
</dbReference>
<reference evidence="2" key="1">
    <citation type="journal article" date="2018" name="DNA Res.">
        <title>Multiple hybrid de novo genome assembly of finger millet, an orphan allotetraploid crop.</title>
        <authorList>
            <person name="Hatakeyama M."/>
            <person name="Aluri S."/>
            <person name="Balachadran M.T."/>
            <person name="Sivarajan S.R."/>
            <person name="Patrignani A."/>
            <person name="Gruter S."/>
            <person name="Poveda L."/>
            <person name="Shimizu-Inatsugi R."/>
            <person name="Baeten J."/>
            <person name="Francoijs K.J."/>
            <person name="Nataraja K.N."/>
            <person name="Reddy Y.A.N."/>
            <person name="Phadnis S."/>
            <person name="Ravikumar R.L."/>
            <person name="Schlapbach R."/>
            <person name="Sreeman S.M."/>
            <person name="Shimizu K.K."/>
        </authorList>
    </citation>
    <scope>NUCLEOTIDE SEQUENCE</scope>
</reference>
<dbReference type="InterPro" id="IPR045005">
    <property type="entry name" value="BPM1-6"/>
</dbReference>
<dbReference type="AlphaFoldDB" id="A0AAV5FBN6"/>
<dbReference type="Gene3D" id="2.60.210.10">
    <property type="entry name" value="Apoptosis, Tumor Necrosis Factor Receptor Associated Protein 2, Chain A"/>
    <property type="match status" value="1"/>
</dbReference>
<evidence type="ECO:0000313" key="3">
    <source>
        <dbReference type="Proteomes" id="UP001054889"/>
    </source>
</evidence>
<evidence type="ECO:0000313" key="2">
    <source>
        <dbReference type="EMBL" id="GJN32402.1"/>
    </source>
</evidence>
<sequence>MSQPSRLPVSTIAATTTTATGCHMLKFEGYKLLKKMYGNGQYVASCRFEAAGHTWTIYCYPNSYSQYESDYVYLFLVLDDDAAATDAAIHAEVKFSLLRRRGRPHSRSVTGFFGKRYSMLGFSKFIKRGKLESRLSGFLDDCFAVRCDITVLNKSAVKAPTVQASDLEKLGIVCDCTDDLCKGYHVRKPPPPSESAKPFFKFFCLSS</sequence>
<dbReference type="SMART" id="SM00061">
    <property type="entry name" value="MATH"/>
    <property type="match status" value="1"/>
</dbReference>
<dbReference type="PANTHER" id="PTHR26379">
    <property type="entry name" value="BTB/POZ AND MATH DOMAIN-CONTAINING PROTEIN 1"/>
    <property type="match status" value="1"/>
</dbReference>
<keyword evidence="3" id="KW-1185">Reference proteome</keyword>
<comment type="caution">
    <text evidence="2">The sequence shown here is derived from an EMBL/GenBank/DDBJ whole genome shotgun (WGS) entry which is preliminary data.</text>
</comment>
<dbReference type="InterPro" id="IPR002083">
    <property type="entry name" value="MATH/TRAF_dom"/>
</dbReference>
<dbReference type="PROSITE" id="PS50144">
    <property type="entry name" value="MATH"/>
    <property type="match status" value="1"/>
</dbReference>
<dbReference type="CDD" id="cd00121">
    <property type="entry name" value="MATH"/>
    <property type="match status" value="1"/>
</dbReference>
<dbReference type="Proteomes" id="UP001054889">
    <property type="component" value="Unassembled WGS sequence"/>
</dbReference>
<reference evidence="2" key="2">
    <citation type="submission" date="2021-12" db="EMBL/GenBank/DDBJ databases">
        <title>Resequencing data analysis of finger millet.</title>
        <authorList>
            <person name="Hatakeyama M."/>
            <person name="Aluri S."/>
            <person name="Balachadran M.T."/>
            <person name="Sivarajan S.R."/>
            <person name="Poveda L."/>
            <person name="Shimizu-Inatsugi R."/>
            <person name="Schlapbach R."/>
            <person name="Sreeman S.M."/>
            <person name="Shimizu K.K."/>
        </authorList>
    </citation>
    <scope>NUCLEOTIDE SEQUENCE</scope>
</reference>
<evidence type="ECO:0000259" key="1">
    <source>
        <dbReference type="PROSITE" id="PS50144"/>
    </source>
</evidence>
<proteinExistence type="predicted"/>
<dbReference type="InterPro" id="IPR008974">
    <property type="entry name" value="TRAF-like"/>
</dbReference>
<feature type="domain" description="MATH" evidence="1">
    <location>
        <begin position="20"/>
        <end position="149"/>
    </location>
</feature>
<dbReference type="EMBL" id="BQKI01000084">
    <property type="protein sequence ID" value="GJN32402.1"/>
    <property type="molecule type" value="Genomic_DNA"/>
</dbReference>
<dbReference type="PROSITE" id="PS51257">
    <property type="entry name" value="PROKAR_LIPOPROTEIN"/>
    <property type="match status" value="1"/>
</dbReference>
<gene>
    <name evidence="2" type="primary">gb20910</name>
    <name evidence="2" type="ORF">PR202_gb20910</name>
</gene>
<organism evidence="2 3">
    <name type="scientific">Eleusine coracana subsp. coracana</name>
    <dbReference type="NCBI Taxonomy" id="191504"/>
    <lineage>
        <taxon>Eukaryota</taxon>
        <taxon>Viridiplantae</taxon>
        <taxon>Streptophyta</taxon>
        <taxon>Embryophyta</taxon>
        <taxon>Tracheophyta</taxon>
        <taxon>Spermatophyta</taxon>
        <taxon>Magnoliopsida</taxon>
        <taxon>Liliopsida</taxon>
        <taxon>Poales</taxon>
        <taxon>Poaceae</taxon>
        <taxon>PACMAD clade</taxon>
        <taxon>Chloridoideae</taxon>
        <taxon>Cynodonteae</taxon>
        <taxon>Eleusininae</taxon>
        <taxon>Eleusine</taxon>
    </lineage>
</organism>
<accession>A0AAV5FBN6</accession>
<dbReference type="PANTHER" id="PTHR26379:SF468">
    <property type="entry name" value="MATH DOMAIN CONTAINING PROTEIN"/>
    <property type="match status" value="1"/>
</dbReference>
<dbReference type="Pfam" id="PF22486">
    <property type="entry name" value="MATH_2"/>
    <property type="match status" value="1"/>
</dbReference>